<dbReference type="RefSeq" id="WP_065308538.1">
    <property type="nucleotide sequence ID" value="NZ_LOCQ01000056.1"/>
</dbReference>
<comment type="catalytic activity">
    <reaction evidence="1">
        <text>ATP + protein L-histidine = ADP + protein N-phospho-L-histidine.</text>
        <dbReference type="EC" id="2.7.13.3"/>
    </reaction>
</comment>
<evidence type="ECO:0000256" key="13">
    <source>
        <dbReference type="ARBA" id="ARBA00023014"/>
    </source>
</evidence>
<feature type="domain" description="Histidine kinase" evidence="18">
    <location>
        <begin position="186"/>
        <end position="273"/>
    </location>
</feature>
<evidence type="ECO:0000256" key="15">
    <source>
        <dbReference type="ARBA" id="ARBA00030800"/>
    </source>
</evidence>
<dbReference type="Gene3D" id="1.20.5.1930">
    <property type="match status" value="1"/>
</dbReference>
<dbReference type="GO" id="GO:0005737">
    <property type="term" value="C:cytoplasm"/>
    <property type="evidence" value="ECO:0007669"/>
    <property type="project" value="UniProtKB-SubCell"/>
</dbReference>
<name>A0A1A7BZ89_9BURK</name>
<keyword evidence="6" id="KW-0004">4Fe-4S</keyword>
<evidence type="ECO:0000256" key="7">
    <source>
        <dbReference type="ARBA" id="ARBA00022490"/>
    </source>
</evidence>
<dbReference type="InterPro" id="IPR050482">
    <property type="entry name" value="Sensor_HK_TwoCompSys"/>
</dbReference>
<keyword evidence="17" id="KW-0472">Membrane</keyword>
<evidence type="ECO:0000256" key="10">
    <source>
        <dbReference type="ARBA" id="ARBA00022777"/>
    </source>
</evidence>
<protein>
    <recommendedName>
        <fullName evidence="5">Oxygen sensor histidine kinase NreB</fullName>
        <ecNumber evidence="4">2.7.13.3</ecNumber>
    </recommendedName>
    <alternativeName>
        <fullName evidence="15">Nitrogen regulation protein B</fullName>
    </alternativeName>
</protein>
<dbReference type="InterPro" id="IPR036890">
    <property type="entry name" value="HATPase_C_sf"/>
</dbReference>
<dbReference type="EC" id="2.7.13.3" evidence="4"/>
<keyword evidence="9" id="KW-0479">Metal-binding</keyword>
<dbReference type="GO" id="GO:0046872">
    <property type="term" value="F:metal ion binding"/>
    <property type="evidence" value="ECO:0007669"/>
    <property type="project" value="UniProtKB-KW"/>
</dbReference>
<comment type="caution">
    <text evidence="19">The sequence shown here is derived from an EMBL/GenBank/DDBJ whole genome shotgun (WGS) entry which is preliminary data.</text>
</comment>
<accession>A0A1A7BZ89</accession>
<dbReference type="OrthoDB" id="9782588at2"/>
<evidence type="ECO:0000256" key="2">
    <source>
        <dbReference type="ARBA" id="ARBA00001966"/>
    </source>
</evidence>
<evidence type="ECO:0000256" key="11">
    <source>
        <dbReference type="ARBA" id="ARBA00023004"/>
    </source>
</evidence>
<keyword evidence="20" id="KW-1185">Reference proteome</keyword>
<keyword evidence="11" id="KW-0408">Iron</keyword>
<dbReference type="Pfam" id="PF02518">
    <property type="entry name" value="HATPase_c"/>
    <property type="match status" value="1"/>
</dbReference>
<dbReference type="GO" id="GO:0046983">
    <property type="term" value="F:protein dimerization activity"/>
    <property type="evidence" value="ECO:0007669"/>
    <property type="project" value="InterPro"/>
</dbReference>
<keyword evidence="17" id="KW-0812">Transmembrane</keyword>
<keyword evidence="7" id="KW-0963">Cytoplasm</keyword>
<organism evidence="19 20">
    <name type="scientific">Janthinobacterium psychrotolerans</name>
    <dbReference type="NCBI Taxonomy" id="1747903"/>
    <lineage>
        <taxon>Bacteria</taxon>
        <taxon>Pseudomonadati</taxon>
        <taxon>Pseudomonadota</taxon>
        <taxon>Betaproteobacteria</taxon>
        <taxon>Burkholderiales</taxon>
        <taxon>Oxalobacteraceae</taxon>
        <taxon>Janthinobacterium</taxon>
    </lineage>
</organism>
<keyword evidence="8" id="KW-0808">Transferase</keyword>
<dbReference type="Pfam" id="PF07730">
    <property type="entry name" value="HisKA_3"/>
    <property type="match status" value="1"/>
</dbReference>
<dbReference type="SUPFAM" id="SSF55874">
    <property type="entry name" value="ATPase domain of HSP90 chaperone/DNA topoisomerase II/histidine kinase"/>
    <property type="match status" value="1"/>
</dbReference>
<dbReference type="PANTHER" id="PTHR24421">
    <property type="entry name" value="NITRATE/NITRITE SENSOR PROTEIN NARX-RELATED"/>
    <property type="match status" value="1"/>
</dbReference>
<dbReference type="InterPro" id="IPR004358">
    <property type="entry name" value="Sig_transdc_His_kin-like_C"/>
</dbReference>
<evidence type="ECO:0000256" key="3">
    <source>
        <dbReference type="ARBA" id="ARBA00004496"/>
    </source>
</evidence>
<evidence type="ECO:0000256" key="14">
    <source>
        <dbReference type="ARBA" id="ARBA00024827"/>
    </source>
</evidence>
<dbReference type="Gene3D" id="3.30.565.10">
    <property type="entry name" value="Histidine kinase-like ATPase, C-terminal domain"/>
    <property type="match status" value="1"/>
</dbReference>
<keyword evidence="13" id="KW-0411">Iron-sulfur</keyword>
<dbReference type="PANTHER" id="PTHR24421:SF58">
    <property type="entry name" value="SIGNAL TRANSDUCTION HISTIDINE-PROTEIN KINASE_PHOSPHATASE UHPB"/>
    <property type="match status" value="1"/>
</dbReference>
<evidence type="ECO:0000256" key="8">
    <source>
        <dbReference type="ARBA" id="ARBA00022679"/>
    </source>
</evidence>
<keyword evidence="10 19" id="KW-0418">Kinase</keyword>
<dbReference type="GO" id="GO:0000155">
    <property type="term" value="F:phosphorelay sensor kinase activity"/>
    <property type="evidence" value="ECO:0007669"/>
    <property type="project" value="InterPro"/>
</dbReference>
<comment type="cofactor">
    <cofactor evidence="2">
        <name>[4Fe-4S] cluster</name>
        <dbReference type="ChEBI" id="CHEBI:49883"/>
    </cofactor>
</comment>
<dbReference type="Proteomes" id="UP000092713">
    <property type="component" value="Unassembled WGS sequence"/>
</dbReference>
<dbReference type="InterPro" id="IPR011712">
    <property type="entry name" value="Sig_transdc_His_kin_sub3_dim/P"/>
</dbReference>
<evidence type="ECO:0000256" key="9">
    <source>
        <dbReference type="ARBA" id="ARBA00022723"/>
    </source>
</evidence>
<evidence type="ECO:0000256" key="16">
    <source>
        <dbReference type="SAM" id="Coils"/>
    </source>
</evidence>
<evidence type="ECO:0000259" key="18">
    <source>
        <dbReference type="PROSITE" id="PS50109"/>
    </source>
</evidence>
<comment type="subcellular location">
    <subcellularLocation>
        <location evidence="3">Cytoplasm</location>
    </subcellularLocation>
</comment>
<evidence type="ECO:0000256" key="6">
    <source>
        <dbReference type="ARBA" id="ARBA00022485"/>
    </source>
</evidence>
<dbReference type="SMART" id="SM00387">
    <property type="entry name" value="HATPase_c"/>
    <property type="match status" value="1"/>
</dbReference>
<evidence type="ECO:0000256" key="17">
    <source>
        <dbReference type="SAM" id="Phobius"/>
    </source>
</evidence>
<reference evidence="19 20" key="1">
    <citation type="submission" date="2016-04" db="EMBL/GenBank/DDBJ databases">
        <title>Draft genome sequence of Janthinobacterium psychrotolerans sp. nov., isolated from freshwater sediments in Denmark.</title>
        <authorList>
            <person name="Gong X."/>
            <person name="Skrivergaard S."/>
            <person name="Korsgaard B.S."/>
            <person name="Schreiber L."/>
            <person name="Marshall I.P."/>
            <person name="Finster K."/>
            <person name="Schramm A."/>
        </authorList>
    </citation>
    <scope>NUCLEOTIDE SEQUENCE [LARGE SCALE GENOMIC DNA]</scope>
    <source>
        <strain evidence="19 20">S3-2</strain>
    </source>
</reference>
<dbReference type="AlphaFoldDB" id="A0A1A7BZ89"/>
<comment type="function">
    <text evidence="14">Member of the two-component regulatory system NreB/NreC involved in the control of dissimilatory nitrate/nitrite reduction in response to oxygen. NreB functions as a direct oxygen sensor histidine kinase which is autophosphorylated, in the absence of oxygen, probably at the conserved histidine residue, and transfers its phosphate group probably to a conserved aspartate residue of NreC. NreB/NreC activates the expression of the nitrate (narGHJI) and nitrite (nir) reductase operons, as well as the putative nitrate transporter gene narT.</text>
</comment>
<evidence type="ECO:0000256" key="5">
    <source>
        <dbReference type="ARBA" id="ARBA00017322"/>
    </source>
</evidence>
<evidence type="ECO:0000256" key="12">
    <source>
        <dbReference type="ARBA" id="ARBA00023012"/>
    </source>
</evidence>
<evidence type="ECO:0000256" key="1">
    <source>
        <dbReference type="ARBA" id="ARBA00000085"/>
    </source>
</evidence>
<dbReference type="GO" id="GO:0051539">
    <property type="term" value="F:4 iron, 4 sulfur cluster binding"/>
    <property type="evidence" value="ECO:0007669"/>
    <property type="project" value="UniProtKB-KW"/>
</dbReference>
<feature type="transmembrane region" description="Helical" evidence="17">
    <location>
        <begin position="12"/>
        <end position="31"/>
    </location>
</feature>
<dbReference type="InterPro" id="IPR005467">
    <property type="entry name" value="His_kinase_dom"/>
</dbReference>
<dbReference type="PROSITE" id="PS50109">
    <property type="entry name" value="HIS_KIN"/>
    <property type="match status" value="1"/>
</dbReference>
<dbReference type="PRINTS" id="PR00344">
    <property type="entry name" value="BCTRLSENSOR"/>
</dbReference>
<gene>
    <name evidence="19" type="ORF">ASR47_1007138</name>
</gene>
<dbReference type="GO" id="GO:0016020">
    <property type="term" value="C:membrane"/>
    <property type="evidence" value="ECO:0007669"/>
    <property type="project" value="InterPro"/>
</dbReference>
<proteinExistence type="predicted"/>
<dbReference type="STRING" id="1747903.ASR47_1007138"/>
<feature type="coiled-coil region" evidence="16">
    <location>
        <begin position="40"/>
        <end position="67"/>
    </location>
</feature>
<evidence type="ECO:0000313" key="20">
    <source>
        <dbReference type="Proteomes" id="UP000092713"/>
    </source>
</evidence>
<evidence type="ECO:0000313" key="19">
    <source>
        <dbReference type="EMBL" id="OBV38822.1"/>
    </source>
</evidence>
<keyword evidence="12" id="KW-0902">Two-component regulatory system</keyword>
<keyword evidence="17" id="KW-1133">Transmembrane helix</keyword>
<evidence type="ECO:0000256" key="4">
    <source>
        <dbReference type="ARBA" id="ARBA00012438"/>
    </source>
</evidence>
<dbReference type="InterPro" id="IPR003594">
    <property type="entry name" value="HATPase_dom"/>
</dbReference>
<sequence length="283" mass="30922">MPAASESAYHLVNLLVICAGLLGAVALLLLWRLRGLYAQMRDEQLTLQQAEHALHLARRQIGQLAADRLHIQARERRRLGRDLHDDLGQYLLTLKLDVANLQANVNGATSRLAPTLQCMASNIDQGIAALRCVIAGLRPPALEQGPQAALHQLLAEFTRATGIPVQHAFELADAHQASLGLHETVMYRALQEALANVARHAHATQVHVRLQCQGAMLQLYIADNGIGMKDVHARQGCGLAGMEERLREAGGVLRMVSRRGRGTTLQLSLPIKARYDAMPARIA</sequence>
<dbReference type="CDD" id="cd16917">
    <property type="entry name" value="HATPase_UhpB-NarQ-NarX-like"/>
    <property type="match status" value="1"/>
</dbReference>
<dbReference type="EMBL" id="LOCQ01000056">
    <property type="protein sequence ID" value="OBV38822.1"/>
    <property type="molecule type" value="Genomic_DNA"/>
</dbReference>
<keyword evidence="16" id="KW-0175">Coiled coil</keyword>